<gene>
    <name evidence="2" type="ORF">CC84DRAFT_1100798</name>
</gene>
<evidence type="ECO:0000313" key="2">
    <source>
        <dbReference type="EMBL" id="OAG00801.1"/>
    </source>
</evidence>
<reference evidence="2 3" key="1">
    <citation type="submission" date="2016-05" db="EMBL/GenBank/DDBJ databases">
        <title>Comparative analysis of secretome profiles of manganese(II)-oxidizing ascomycete fungi.</title>
        <authorList>
            <consortium name="DOE Joint Genome Institute"/>
            <person name="Zeiner C.A."/>
            <person name="Purvine S.O."/>
            <person name="Zink E.M."/>
            <person name="Wu S."/>
            <person name="Pasa-Tolic L."/>
            <person name="Chaput D.L."/>
            <person name="Haridas S."/>
            <person name="Grigoriev I.V."/>
            <person name="Santelli C.M."/>
            <person name="Hansel C.M."/>
        </authorList>
    </citation>
    <scope>NUCLEOTIDE SEQUENCE [LARGE SCALE GENOMIC DNA]</scope>
    <source>
        <strain evidence="2 3">AP3s5-JAC2a</strain>
    </source>
</reference>
<sequence>METACATCTGLQQHLEKPHQDHESEPPNCVRWVNTTLPHLRASSGGCRSCALLLQGILLHHGRFASIKEDRIRVTAETLHSTTNASQDHLSVELQWNSHEDDCDEMSDHEHEECYPDLKLEFFTDQDGQSSFSAIGRGRHIIQNPLQDTGIKTVNNMIRQCKGNHSLCRDSNPDFTPHRLLDLSVADPSKGICLRESGDDANAEQAAHEYFALSYRWGIGRGMPQTTSKTLKAYKKNIAWDTLPRAFQEAVLLTKSLGVRFLWIDSLCIVQDDPSDRLRASLELNDTYGNASLTIASTSAVEPTKGLFAPKMETFKVQVNDSKGSLSKVYVREQPSHYSFKKASDAGLPMNNWELLSDASREANARTPLLLRAWAYAERLLSSRVLHFTDSEMLLECREAFQCECGRIDDAVFDPRKTDTVKQDFAQCAALSDTNGHRRMDSVVSQLAATSLSDGTDDLSTALANPLELWSYIVTEYTSRNITYDTDRLMAIAGVAKTLSRAISTGYIAGHWMSSTLGLLWYPNEGAQCRRPKQVAGRYVPSWSWASVEGSPIFFDNSSAMDLACSASFSINGSQNIFSPFSGDAVELRAAMATEVVFKEDAPGEYSLSRNGISVEFQPDIVPLRGEDTIKSGETLVCVLVSMSFRTSILGLILRKSRTKAPTYRRIGRFECYECLQDRSDEEPEDAEALFEHWFPDVDDMTQLDERPRHVFKIV</sequence>
<protein>
    <submittedName>
        <fullName evidence="2">HET-domain-containing protein</fullName>
    </submittedName>
</protein>
<name>A0A177C0Q7_9PLEO</name>
<dbReference type="PANTHER" id="PTHR33112:SF9">
    <property type="entry name" value="HETEROKARYON INCOMPATIBILITY DOMAIN-CONTAINING PROTEIN"/>
    <property type="match status" value="1"/>
</dbReference>
<keyword evidence="3" id="KW-1185">Reference proteome</keyword>
<dbReference type="InterPro" id="IPR010730">
    <property type="entry name" value="HET"/>
</dbReference>
<dbReference type="GeneID" id="28758367"/>
<evidence type="ECO:0000313" key="3">
    <source>
        <dbReference type="Proteomes" id="UP000077069"/>
    </source>
</evidence>
<organism evidence="2 3">
    <name type="scientific">Paraphaeosphaeria sporulosa</name>
    <dbReference type="NCBI Taxonomy" id="1460663"/>
    <lineage>
        <taxon>Eukaryota</taxon>
        <taxon>Fungi</taxon>
        <taxon>Dikarya</taxon>
        <taxon>Ascomycota</taxon>
        <taxon>Pezizomycotina</taxon>
        <taxon>Dothideomycetes</taxon>
        <taxon>Pleosporomycetidae</taxon>
        <taxon>Pleosporales</taxon>
        <taxon>Massarineae</taxon>
        <taxon>Didymosphaeriaceae</taxon>
        <taxon>Paraphaeosphaeria</taxon>
    </lineage>
</organism>
<dbReference type="EMBL" id="KV441558">
    <property type="protein sequence ID" value="OAG00801.1"/>
    <property type="molecule type" value="Genomic_DNA"/>
</dbReference>
<dbReference type="Pfam" id="PF06985">
    <property type="entry name" value="HET"/>
    <property type="match status" value="1"/>
</dbReference>
<dbReference type="RefSeq" id="XP_018031166.1">
    <property type="nucleotide sequence ID" value="XM_018174881.1"/>
</dbReference>
<evidence type="ECO:0000259" key="1">
    <source>
        <dbReference type="Pfam" id="PF06985"/>
    </source>
</evidence>
<dbReference type="InParanoid" id="A0A177C0Q7"/>
<dbReference type="OrthoDB" id="5347061at2759"/>
<feature type="domain" description="Heterokaryon incompatibility" evidence="1">
    <location>
        <begin position="210"/>
        <end position="378"/>
    </location>
</feature>
<dbReference type="Proteomes" id="UP000077069">
    <property type="component" value="Unassembled WGS sequence"/>
</dbReference>
<accession>A0A177C0Q7</accession>
<dbReference type="AlphaFoldDB" id="A0A177C0Q7"/>
<dbReference type="PANTHER" id="PTHR33112">
    <property type="entry name" value="DOMAIN PROTEIN, PUTATIVE-RELATED"/>
    <property type="match status" value="1"/>
</dbReference>
<proteinExistence type="predicted"/>